<keyword evidence="9" id="KW-0460">Magnesium</keyword>
<dbReference type="SUPFAM" id="SSF52518">
    <property type="entry name" value="Thiamin diphosphate-binding fold (THDP-binding)"/>
    <property type="match status" value="1"/>
</dbReference>
<keyword evidence="8" id="KW-0210">Decarboxylase</keyword>
<evidence type="ECO:0000256" key="2">
    <source>
        <dbReference type="ARBA" id="ARBA00001920"/>
    </source>
</evidence>
<keyword evidence="10" id="KW-0786">Thiamine pyrophosphate</keyword>
<dbReference type="EMBL" id="SDMP01000016">
    <property type="protein sequence ID" value="RYR04736.1"/>
    <property type="molecule type" value="Genomic_DNA"/>
</dbReference>
<dbReference type="InterPro" id="IPR012110">
    <property type="entry name" value="PDC/IPDC-like"/>
</dbReference>
<dbReference type="GO" id="GO:0004737">
    <property type="term" value="F:pyruvate decarboxylase activity"/>
    <property type="evidence" value="ECO:0007669"/>
    <property type="project" value="UniProtKB-EC"/>
</dbReference>
<evidence type="ECO:0000256" key="9">
    <source>
        <dbReference type="ARBA" id="ARBA00022842"/>
    </source>
</evidence>
<dbReference type="PANTHER" id="PTHR43452">
    <property type="entry name" value="PYRUVATE DECARBOXYLASE"/>
    <property type="match status" value="1"/>
</dbReference>
<feature type="compositionally biased region" description="Basic residues" evidence="12">
    <location>
        <begin position="24"/>
        <end position="33"/>
    </location>
</feature>
<reference evidence="13 14" key="1">
    <citation type="submission" date="2019-01" db="EMBL/GenBank/DDBJ databases">
        <title>Sequencing of cultivated peanut Arachis hypogaea provides insights into genome evolution and oil improvement.</title>
        <authorList>
            <person name="Chen X."/>
        </authorList>
    </citation>
    <scope>NUCLEOTIDE SEQUENCE [LARGE SCALE GENOMIC DNA]</scope>
    <source>
        <strain evidence="14">cv. Fuhuasheng</strain>
        <tissue evidence="13">Leaves</tissue>
    </source>
</reference>
<dbReference type="GO" id="GO:0046872">
    <property type="term" value="F:metal ion binding"/>
    <property type="evidence" value="ECO:0007669"/>
    <property type="project" value="UniProtKB-KW"/>
</dbReference>
<dbReference type="STRING" id="3818.A0A444YS32"/>
<keyword evidence="14" id="KW-1185">Reference proteome</keyword>
<feature type="compositionally biased region" description="Basic and acidic residues" evidence="12">
    <location>
        <begin position="1"/>
        <end position="23"/>
    </location>
</feature>
<comment type="cofactor">
    <cofactor evidence="3">
        <name>thiamine diphosphate</name>
        <dbReference type="ChEBI" id="CHEBI:58937"/>
    </cofactor>
</comment>
<comment type="similarity">
    <text evidence="4">Belongs to the TPP enzyme family.</text>
</comment>
<gene>
    <name evidence="13" type="ORF">Ahy_B06g084516</name>
</gene>
<dbReference type="Gene3D" id="3.40.50.970">
    <property type="match status" value="1"/>
</dbReference>
<evidence type="ECO:0000256" key="1">
    <source>
        <dbReference type="ARBA" id="ARBA00001041"/>
    </source>
</evidence>
<dbReference type="GO" id="GO:0005829">
    <property type="term" value="C:cytosol"/>
    <property type="evidence" value="ECO:0007669"/>
    <property type="project" value="TreeGrafter"/>
</dbReference>
<evidence type="ECO:0000313" key="14">
    <source>
        <dbReference type="Proteomes" id="UP000289738"/>
    </source>
</evidence>
<protein>
    <recommendedName>
        <fullName evidence="6">pyruvate decarboxylase</fullName>
        <ecNumber evidence="6">4.1.1.1</ecNumber>
    </recommendedName>
</protein>
<evidence type="ECO:0000256" key="3">
    <source>
        <dbReference type="ARBA" id="ARBA00001964"/>
    </source>
</evidence>
<evidence type="ECO:0000256" key="8">
    <source>
        <dbReference type="ARBA" id="ARBA00022793"/>
    </source>
</evidence>
<evidence type="ECO:0000313" key="13">
    <source>
        <dbReference type="EMBL" id="RYR04736.1"/>
    </source>
</evidence>
<comment type="subunit">
    <text evidence="5">Homotetramer.</text>
</comment>
<name>A0A444YS32_ARAHY</name>
<evidence type="ECO:0000256" key="7">
    <source>
        <dbReference type="ARBA" id="ARBA00022723"/>
    </source>
</evidence>
<feature type="region of interest" description="Disordered" evidence="12">
    <location>
        <begin position="1"/>
        <end position="34"/>
    </location>
</feature>
<dbReference type="InterPro" id="IPR029061">
    <property type="entry name" value="THDP-binding"/>
</dbReference>
<evidence type="ECO:0000256" key="12">
    <source>
        <dbReference type="SAM" id="MobiDB-lite"/>
    </source>
</evidence>
<evidence type="ECO:0000256" key="6">
    <source>
        <dbReference type="ARBA" id="ARBA00013202"/>
    </source>
</evidence>
<dbReference type="GO" id="GO:0000949">
    <property type="term" value="P:aromatic amino acid family catabolic process to alcohol via Ehrlich pathway"/>
    <property type="evidence" value="ECO:0007669"/>
    <property type="project" value="TreeGrafter"/>
</dbReference>
<sequence>MHGEGRETESDEEKKRKERENCHQRRKKRKKEKKTTEREVATATFFTSSTVSALRCCCCFYLALPDLPLLSRLVLLCSVVFFCSRRSETCALLRVLKPLLCSAVVPCSILSGKSTTLRRSPLSLKPLASASVLSISSSIVVVEGFFEFDHVEGQRLYRFVAHLQIPLRQEQRIQMNASIAVPVTNRILHHTIGLPDFTQGLRCFQTVTCYQAVVNNLEDAHEMLDTAISTTLKESKPVYISISCNLAAIPYPTFSREPVPFSLSPKLSNQMGLEAVVEAAADFHGNMSVSKGMKFVGGETAALSRVYEYFWKKI</sequence>
<comment type="catalytic activity">
    <reaction evidence="1">
        <text>a 2-oxocarboxylate + H(+) = an aldehyde + CO2</text>
        <dbReference type="Rhea" id="RHEA:11628"/>
        <dbReference type="ChEBI" id="CHEBI:15378"/>
        <dbReference type="ChEBI" id="CHEBI:16526"/>
        <dbReference type="ChEBI" id="CHEBI:17478"/>
        <dbReference type="ChEBI" id="CHEBI:35179"/>
        <dbReference type="EC" id="4.1.1.1"/>
    </reaction>
</comment>
<keyword evidence="11" id="KW-0456">Lyase</keyword>
<evidence type="ECO:0000256" key="5">
    <source>
        <dbReference type="ARBA" id="ARBA00011881"/>
    </source>
</evidence>
<evidence type="ECO:0000256" key="10">
    <source>
        <dbReference type="ARBA" id="ARBA00023052"/>
    </source>
</evidence>
<accession>A0A444YS32</accession>
<keyword evidence="7" id="KW-0479">Metal-binding</keyword>
<dbReference type="EC" id="4.1.1.1" evidence="6"/>
<dbReference type="PANTHER" id="PTHR43452:SF6">
    <property type="entry name" value="PYRUVATE DECARBOXYLASE 2"/>
    <property type="match status" value="1"/>
</dbReference>
<dbReference type="Proteomes" id="UP000289738">
    <property type="component" value="Chromosome B06"/>
</dbReference>
<organism evidence="13 14">
    <name type="scientific">Arachis hypogaea</name>
    <name type="common">Peanut</name>
    <dbReference type="NCBI Taxonomy" id="3818"/>
    <lineage>
        <taxon>Eukaryota</taxon>
        <taxon>Viridiplantae</taxon>
        <taxon>Streptophyta</taxon>
        <taxon>Embryophyta</taxon>
        <taxon>Tracheophyta</taxon>
        <taxon>Spermatophyta</taxon>
        <taxon>Magnoliopsida</taxon>
        <taxon>eudicotyledons</taxon>
        <taxon>Gunneridae</taxon>
        <taxon>Pentapetalae</taxon>
        <taxon>rosids</taxon>
        <taxon>fabids</taxon>
        <taxon>Fabales</taxon>
        <taxon>Fabaceae</taxon>
        <taxon>Papilionoideae</taxon>
        <taxon>50 kb inversion clade</taxon>
        <taxon>dalbergioids sensu lato</taxon>
        <taxon>Dalbergieae</taxon>
        <taxon>Pterocarpus clade</taxon>
        <taxon>Arachis</taxon>
    </lineage>
</organism>
<comment type="caution">
    <text evidence="13">The sequence shown here is derived from an EMBL/GenBank/DDBJ whole genome shotgun (WGS) entry which is preliminary data.</text>
</comment>
<evidence type="ECO:0000256" key="11">
    <source>
        <dbReference type="ARBA" id="ARBA00023239"/>
    </source>
</evidence>
<proteinExistence type="inferred from homology"/>
<comment type="cofactor">
    <cofactor evidence="2">
        <name>a metal cation</name>
        <dbReference type="ChEBI" id="CHEBI:25213"/>
    </cofactor>
</comment>
<evidence type="ECO:0000256" key="4">
    <source>
        <dbReference type="ARBA" id="ARBA00007812"/>
    </source>
</evidence>
<dbReference type="AlphaFoldDB" id="A0A444YS32"/>